<evidence type="ECO:0000256" key="4">
    <source>
        <dbReference type="PROSITE-ProRule" id="PRU00134"/>
    </source>
</evidence>
<feature type="compositionally biased region" description="Acidic residues" evidence="5">
    <location>
        <begin position="89"/>
        <end position="111"/>
    </location>
</feature>
<dbReference type="PROSITE" id="PS01360">
    <property type="entry name" value="ZF_MYND_1"/>
    <property type="match status" value="1"/>
</dbReference>
<organism evidence="7 8">
    <name type="scientific">Tothia fuscella</name>
    <dbReference type="NCBI Taxonomy" id="1048955"/>
    <lineage>
        <taxon>Eukaryota</taxon>
        <taxon>Fungi</taxon>
        <taxon>Dikarya</taxon>
        <taxon>Ascomycota</taxon>
        <taxon>Pezizomycotina</taxon>
        <taxon>Dothideomycetes</taxon>
        <taxon>Pleosporomycetidae</taxon>
        <taxon>Venturiales</taxon>
        <taxon>Cylindrosympodiaceae</taxon>
        <taxon>Tothia</taxon>
    </lineage>
</organism>
<evidence type="ECO:0000256" key="5">
    <source>
        <dbReference type="SAM" id="MobiDB-lite"/>
    </source>
</evidence>
<dbReference type="GO" id="GO:0008270">
    <property type="term" value="F:zinc ion binding"/>
    <property type="evidence" value="ECO:0007669"/>
    <property type="project" value="UniProtKB-KW"/>
</dbReference>
<keyword evidence="3" id="KW-0862">Zinc</keyword>
<gene>
    <name evidence="7" type="ORF">EJ08DRAFT_679011</name>
</gene>
<dbReference type="Pfam" id="PF01753">
    <property type="entry name" value="zf-MYND"/>
    <property type="match status" value="1"/>
</dbReference>
<name>A0A9P4NS62_9PEZI</name>
<proteinExistence type="predicted"/>
<dbReference type="AlphaFoldDB" id="A0A9P4NS62"/>
<keyword evidence="1" id="KW-0479">Metal-binding</keyword>
<dbReference type="Proteomes" id="UP000800235">
    <property type="component" value="Unassembled WGS sequence"/>
</dbReference>
<evidence type="ECO:0000259" key="6">
    <source>
        <dbReference type="PROSITE" id="PS50865"/>
    </source>
</evidence>
<dbReference type="SUPFAM" id="SSF144232">
    <property type="entry name" value="HIT/MYND zinc finger-like"/>
    <property type="match status" value="1"/>
</dbReference>
<comment type="caution">
    <text evidence="7">The sequence shown here is derived from an EMBL/GenBank/DDBJ whole genome shotgun (WGS) entry which is preliminary data.</text>
</comment>
<feature type="region of interest" description="Disordered" evidence="5">
    <location>
        <begin position="67"/>
        <end position="112"/>
    </location>
</feature>
<protein>
    <recommendedName>
        <fullName evidence="6">MYND-type domain-containing protein</fullName>
    </recommendedName>
</protein>
<dbReference type="Gene3D" id="6.10.140.2220">
    <property type="match status" value="1"/>
</dbReference>
<sequence>MTSKAPATTSQIQTRQCGKCAKAETSLKVPLKPCAKCNTGSYCSRDCQTADWKLHKKVCASNAAAERTRAEEAAKSAPATTFEEPAQQEAEDEDEDEDEGEDWTDEEDSIPDEMLAALLQKMPHEDTYKIFVNTFQRYKKDREKENGEPLEGPEELKKHFRIFLENMEKDEIVPKWWDESKRVKCEKLAEHFGWNGTVKED</sequence>
<evidence type="ECO:0000256" key="3">
    <source>
        <dbReference type="ARBA" id="ARBA00022833"/>
    </source>
</evidence>
<dbReference type="OrthoDB" id="341421at2759"/>
<keyword evidence="2 4" id="KW-0863">Zinc-finger</keyword>
<dbReference type="EMBL" id="MU007037">
    <property type="protein sequence ID" value="KAF2430726.1"/>
    <property type="molecule type" value="Genomic_DNA"/>
</dbReference>
<evidence type="ECO:0000256" key="1">
    <source>
        <dbReference type="ARBA" id="ARBA00022723"/>
    </source>
</evidence>
<evidence type="ECO:0000313" key="8">
    <source>
        <dbReference type="Proteomes" id="UP000800235"/>
    </source>
</evidence>
<evidence type="ECO:0000256" key="2">
    <source>
        <dbReference type="ARBA" id="ARBA00022771"/>
    </source>
</evidence>
<keyword evidence="8" id="KW-1185">Reference proteome</keyword>
<dbReference type="InterPro" id="IPR002893">
    <property type="entry name" value="Znf_MYND"/>
</dbReference>
<feature type="domain" description="MYND-type" evidence="6">
    <location>
        <begin position="17"/>
        <end position="59"/>
    </location>
</feature>
<evidence type="ECO:0000313" key="7">
    <source>
        <dbReference type="EMBL" id="KAF2430726.1"/>
    </source>
</evidence>
<reference evidence="7" key="1">
    <citation type="journal article" date="2020" name="Stud. Mycol.">
        <title>101 Dothideomycetes genomes: a test case for predicting lifestyles and emergence of pathogens.</title>
        <authorList>
            <person name="Haridas S."/>
            <person name="Albert R."/>
            <person name="Binder M."/>
            <person name="Bloem J."/>
            <person name="Labutti K."/>
            <person name="Salamov A."/>
            <person name="Andreopoulos B."/>
            <person name="Baker S."/>
            <person name="Barry K."/>
            <person name="Bills G."/>
            <person name="Bluhm B."/>
            <person name="Cannon C."/>
            <person name="Castanera R."/>
            <person name="Culley D."/>
            <person name="Daum C."/>
            <person name="Ezra D."/>
            <person name="Gonzalez J."/>
            <person name="Henrissat B."/>
            <person name="Kuo A."/>
            <person name="Liang C."/>
            <person name="Lipzen A."/>
            <person name="Lutzoni F."/>
            <person name="Magnuson J."/>
            <person name="Mondo S."/>
            <person name="Nolan M."/>
            <person name="Ohm R."/>
            <person name="Pangilinan J."/>
            <person name="Park H.-J."/>
            <person name="Ramirez L."/>
            <person name="Alfaro M."/>
            <person name="Sun H."/>
            <person name="Tritt A."/>
            <person name="Yoshinaga Y."/>
            <person name="Zwiers L.-H."/>
            <person name="Turgeon B."/>
            <person name="Goodwin S."/>
            <person name="Spatafora J."/>
            <person name="Crous P."/>
            <person name="Grigoriev I."/>
        </authorList>
    </citation>
    <scope>NUCLEOTIDE SEQUENCE</scope>
    <source>
        <strain evidence="7">CBS 130266</strain>
    </source>
</reference>
<accession>A0A9P4NS62</accession>
<dbReference type="PROSITE" id="PS50865">
    <property type="entry name" value="ZF_MYND_2"/>
    <property type="match status" value="1"/>
</dbReference>